<feature type="domain" description="RCK N-terminal" evidence="3">
    <location>
        <begin position="352"/>
        <end position="473"/>
    </location>
</feature>
<dbReference type="InterPro" id="IPR050721">
    <property type="entry name" value="Trk_Ktr_HKT_K-transport"/>
</dbReference>
<reference evidence="4 5" key="1">
    <citation type="journal article" date="2017" name="Elife">
        <title>Extensive horizontal gene transfer in cheese-associated bacteria.</title>
        <authorList>
            <person name="Bonham K.S."/>
            <person name="Wolfe B.E."/>
            <person name="Dutton R.J."/>
        </authorList>
    </citation>
    <scope>NUCLEOTIDE SEQUENCE [LARGE SCALE GENOMIC DNA]</scope>
    <source>
        <strain evidence="4 5">341_9</strain>
    </source>
</reference>
<dbReference type="Gene3D" id="3.40.50.720">
    <property type="entry name" value="NAD(P)-binding Rossmann-like Domain"/>
    <property type="match status" value="2"/>
</dbReference>
<dbReference type="InterPro" id="IPR036291">
    <property type="entry name" value="NAD(P)-bd_dom_sf"/>
</dbReference>
<evidence type="ECO:0000256" key="2">
    <source>
        <dbReference type="SAM" id="Phobius"/>
    </source>
</evidence>
<keyword evidence="5" id="KW-1185">Reference proteome</keyword>
<gene>
    <name evidence="4" type="ORF">CIK66_05020</name>
</gene>
<dbReference type="EMBL" id="NRGR01000008">
    <property type="protein sequence ID" value="PCC40240.1"/>
    <property type="molecule type" value="Genomic_DNA"/>
</dbReference>
<dbReference type="PANTHER" id="PTHR43833:SF9">
    <property type="entry name" value="POTASSIUM CHANNEL PROTEIN YUGO-RELATED"/>
    <property type="match status" value="1"/>
</dbReference>
<proteinExistence type="predicted"/>
<organism evidence="4 5">
    <name type="scientific">Brachybacterium alimentarium</name>
    <dbReference type="NCBI Taxonomy" id="47845"/>
    <lineage>
        <taxon>Bacteria</taxon>
        <taxon>Bacillati</taxon>
        <taxon>Actinomycetota</taxon>
        <taxon>Actinomycetes</taxon>
        <taxon>Micrococcales</taxon>
        <taxon>Dermabacteraceae</taxon>
        <taxon>Brachybacterium</taxon>
    </lineage>
</organism>
<dbReference type="Proteomes" id="UP000218598">
    <property type="component" value="Unassembled WGS sequence"/>
</dbReference>
<dbReference type="SUPFAM" id="SSF51735">
    <property type="entry name" value="NAD(P)-binding Rossmann-fold domains"/>
    <property type="match status" value="2"/>
</dbReference>
<feature type="transmembrane region" description="Helical" evidence="2">
    <location>
        <begin position="53"/>
        <end position="71"/>
    </location>
</feature>
<dbReference type="PROSITE" id="PS51201">
    <property type="entry name" value="RCK_N"/>
    <property type="match status" value="2"/>
</dbReference>
<dbReference type="GO" id="GO:0005886">
    <property type="term" value="C:plasma membrane"/>
    <property type="evidence" value="ECO:0007669"/>
    <property type="project" value="UniProtKB-SubCell"/>
</dbReference>
<keyword evidence="2" id="KW-1133">Transmembrane helix</keyword>
<dbReference type="PANTHER" id="PTHR43833">
    <property type="entry name" value="POTASSIUM CHANNEL PROTEIN 2-RELATED-RELATED"/>
    <property type="match status" value="1"/>
</dbReference>
<protein>
    <submittedName>
        <fullName evidence="4">Potassium transporter</fullName>
    </submittedName>
</protein>
<dbReference type="InterPro" id="IPR013099">
    <property type="entry name" value="K_chnl_dom"/>
</dbReference>
<dbReference type="AlphaFoldDB" id="A0A2A3YLS7"/>
<keyword evidence="2" id="KW-0812">Transmembrane</keyword>
<dbReference type="Gene3D" id="1.10.287.70">
    <property type="match status" value="1"/>
</dbReference>
<comment type="subcellular location">
    <subcellularLocation>
        <location evidence="1">Cell membrane</location>
        <topology evidence="1">Multi-pass membrane protein</topology>
    </subcellularLocation>
</comment>
<comment type="caution">
    <text evidence="4">The sequence shown here is derived from an EMBL/GenBank/DDBJ whole genome shotgun (WGS) entry which is preliminary data.</text>
</comment>
<dbReference type="InterPro" id="IPR036721">
    <property type="entry name" value="RCK_C_sf"/>
</dbReference>
<feature type="transmembrane region" description="Helical" evidence="2">
    <location>
        <begin position="83"/>
        <end position="109"/>
    </location>
</feature>
<dbReference type="Pfam" id="PF07885">
    <property type="entry name" value="Ion_trans_2"/>
    <property type="match status" value="1"/>
</dbReference>
<evidence type="ECO:0000259" key="3">
    <source>
        <dbReference type="PROSITE" id="PS51201"/>
    </source>
</evidence>
<evidence type="ECO:0000313" key="5">
    <source>
        <dbReference type="Proteomes" id="UP000218598"/>
    </source>
</evidence>
<dbReference type="Gene3D" id="3.30.70.1450">
    <property type="entry name" value="Regulator of K+ conductance, C-terminal domain"/>
    <property type="match status" value="1"/>
</dbReference>
<dbReference type="OrthoDB" id="9799090at2"/>
<dbReference type="SUPFAM" id="SSF81324">
    <property type="entry name" value="Voltage-gated potassium channels"/>
    <property type="match status" value="1"/>
</dbReference>
<dbReference type="GO" id="GO:0006813">
    <property type="term" value="P:potassium ion transport"/>
    <property type="evidence" value="ECO:0007669"/>
    <property type="project" value="InterPro"/>
</dbReference>
<feature type="domain" description="RCK N-terminal" evidence="3">
    <location>
        <begin position="130"/>
        <end position="245"/>
    </location>
</feature>
<dbReference type="InterPro" id="IPR003148">
    <property type="entry name" value="RCK_N"/>
</dbReference>
<sequence length="584" mass="63399">MELSEAVRRRAERAPGPRRRSRAGLLIVAVGALMVVVYAAAFLGVMRLEGHDFSWISAVYWTITTMSTLGYGDVTFESDLGRLLSIIVLLSGVVYMLVLLPFFVIQYVVTPWLDRRRMARTPRKVPALLRDHVLLVGSDAVTQAFAARAERSRVPAVLVVEDPVEAGLLHDQGRQVVVGPLDSAQTYRNAGADRARLVASTLSDTANTNVAFTVRQVSGDVPVAVTASKPVSTDVLSLAGSDHVLELGAVLGREMAGRVLGTTGRVHRIGSFGETIIAEAAARGTALVGLTLEQAIGELRCCVRILALLRKGRLRPMKPESTITESTVLILAGEAPELAAYDEQFQVHEQSEDPVIILGGGRVGRSASRELTAQGLPNTIVEQLPGRVENSYSALEGTASYRVIDGDAADQRILRRAGLESASAVLVTPRDDDLNVYLTLFCRRLRPELQVVSRATYERNVATLYRAGADGVLSYATIGATDLWNHAGLSHRVLVAEGNELFLVPRPSSLVRRSVRDAEVHRRTGCHIVAVGDEDGTLSYDTESIPSAPGKLLLLGDRHAERLFRQTYLKHRRFRSGDRAGAAR</sequence>
<evidence type="ECO:0000313" key="4">
    <source>
        <dbReference type="EMBL" id="PCC40240.1"/>
    </source>
</evidence>
<feature type="transmembrane region" description="Helical" evidence="2">
    <location>
        <begin position="21"/>
        <end position="41"/>
    </location>
</feature>
<dbReference type="Pfam" id="PF02254">
    <property type="entry name" value="TrkA_N"/>
    <property type="match status" value="2"/>
</dbReference>
<accession>A0A2A3YLS7</accession>
<keyword evidence="2" id="KW-0472">Membrane</keyword>
<name>A0A2A3YLS7_9MICO</name>
<evidence type="ECO:0000256" key="1">
    <source>
        <dbReference type="ARBA" id="ARBA00004651"/>
    </source>
</evidence>